<keyword evidence="1" id="KW-0472">Membrane</keyword>
<evidence type="ECO:0000313" key="3">
    <source>
        <dbReference type="Proteomes" id="UP000593719"/>
    </source>
</evidence>
<sequence length="64" mass="7422">MTLHDVMIILVLTFPMFIFTIYPAIRLSDYLEAHHGIQESQKRSVMLVVTFLGALFLSSLLYYI</sequence>
<proteinExistence type="predicted"/>
<keyword evidence="3" id="KW-1185">Reference proteome</keyword>
<reference evidence="2 3" key="1">
    <citation type="submission" date="2019-06" db="EMBL/GenBank/DDBJ databases">
        <title>Sulfurimonas gotlandica sp. nov., a chemoautotrophic and psychrotolerant epsilonproteobacterium isolated from a pelagic redoxcline, and an emended description of the genus Sulfurimonas.</title>
        <authorList>
            <person name="Wang S."/>
            <person name="Jiang L."/>
            <person name="Shao Z."/>
        </authorList>
    </citation>
    <scope>NUCLEOTIDE SEQUENCE [LARGE SCALE GENOMIC DNA]</scope>
    <source>
        <strain evidence="2 3">S2-6</strain>
    </source>
</reference>
<dbReference type="EMBL" id="CP041235">
    <property type="protein sequence ID" value="QOP43959.1"/>
    <property type="molecule type" value="Genomic_DNA"/>
</dbReference>
<dbReference type="AlphaFoldDB" id="A0A7M1B2H1"/>
<evidence type="ECO:0000313" key="2">
    <source>
        <dbReference type="EMBL" id="QOP43959.1"/>
    </source>
</evidence>
<feature type="transmembrane region" description="Helical" evidence="1">
    <location>
        <begin position="45"/>
        <end position="63"/>
    </location>
</feature>
<dbReference type="Proteomes" id="UP000593719">
    <property type="component" value="Chromosome"/>
</dbReference>
<feature type="transmembrane region" description="Helical" evidence="1">
    <location>
        <begin position="6"/>
        <end position="25"/>
    </location>
</feature>
<gene>
    <name evidence="2" type="ORF">FJR45_08360</name>
</gene>
<accession>A0A7M1B2H1</accession>
<keyword evidence="1" id="KW-0812">Transmembrane</keyword>
<organism evidence="2 3">
    <name type="scientific">Sulfurimonas sediminis</name>
    <dbReference type="NCBI Taxonomy" id="2590020"/>
    <lineage>
        <taxon>Bacteria</taxon>
        <taxon>Pseudomonadati</taxon>
        <taxon>Campylobacterota</taxon>
        <taxon>Epsilonproteobacteria</taxon>
        <taxon>Campylobacterales</taxon>
        <taxon>Sulfurimonadaceae</taxon>
        <taxon>Sulfurimonas</taxon>
    </lineage>
</organism>
<dbReference type="RefSeq" id="WP_193150140.1">
    <property type="nucleotide sequence ID" value="NZ_CP041235.1"/>
</dbReference>
<name>A0A7M1B2H1_9BACT</name>
<protein>
    <submittedName>
        <fullName evidence="2">Uncharacterized protein</fullName>
    </submittedName>
</protein>
<dbReference type="KEGG" id="ssei:FJR45_08360"/>
<evidence type="ECO:0000256" key="1">
    <source>
        <dbReference type="SAM" id="Phobius"/>
    </source>
</evidence>
<keyword evidence="1" id="KW-1133">Transmembrane helix</keyword>